<feature type="region of interest" description="Disordered" evidence="1">
    <location>
        <begin position="1"/>
        <end position="240"/>
    </location>
</feature>
<feature type="compositionally biased region" description="Basic and acidic residues" evidence="1">
    <location>
        <begin position="106"/>
        <end position="125"/>
    </location>
</feature>
<feature type="compositionally biased region" description="Basic residues" evidence="1">
    <location>
        <begin position="33"/>
        <end position="42"/>
    </location>
</feature>
<dbReference type="AlphaFoldDB" id="A0A6J4JX86"/>
<feature type="compositionally biased region" description="Basic residues" evidence="1">
    <location>
        <begin position="132"/>
        <end position="147"/>
    </location>
</feature>
<proteinExistence type="predicted"/>
<feature type="compositionally biased region" description="Basic and acidic residues" evidence="1">
    <location>
        <begin position="67"/>
        <end position="89"/>
    </location>
</feature>
<sequence length="240" mass="26119">AGRRRRHRARRARAARRHARRRRARPHHGPDHHQRRGRHTAAHRVGGQALHRGRRADAPGGGPGDGDPERRAAHPPRAEPQRRRGDERAVLAVRGPGGHRAGRGTARADGDEPHGPARAVGRDADLGAGRGHALRVRPHAARARGPRPRAELARGGAGDGRRRVRRGLRPARPGPARHRGGEAGLAVLPAVERRPPLRRPAGCRGPLRRRAPVEPAAGLRRRPHGARRRRGRGPGRAGRL</sequence>
<feature type="compositionally biased region" description="Basic residues" evidence="1">
    <location>
        <begin position="1"/>
        <end position="27"/>
    </location>
</feature>
<feature type="non-terminal residue" evidence="2">
    <location>
        <position position="1"/>
    </location>
</feature>
<dbReference type="EMBL" id="CADCTH010000547">
    <property type="protein sequence ID" value="CAA9290035.1"/>
    <property type="molecule type" value="Genomic_DNA"/>
</dbReference>
<accession>A0A6J4JX86</accession>
<feature type="non-terminal residue" evidence="2">
    <location>
        <position position="240"/>
    </location>
</feature>
<reference evidence="2" key="1">
    <citation type="submission" date="2020-02" db="EMBL/GenBank/DDBJ databases">
        <authorList>
            <person name="Meier V. D."/>
        </authorList>
    </citation>
    <scope>NUCLEOTIDE SEQUENCE</scope>
    <source>
        <strain evidence="2">AVDCRST_MAG54</strain>
    </source>
</reference>
<protein>
    <submittedName>
        <fullName evidence="2">Uncharacterized protein</fullName>
    </submittedName>
</protein>
<evidence type="ECO:0000313" key="2">
    <source>
        <dbReference type="EMBL" id="CAA9290035.1"/>
    </source>
</evidence>
<feature type="compositionally biased region" description="Basic residues" evidence="1">
    <location>
        <begin position="219"/>
        <end position="240"/>
    </location>
</feature>
<name>A0A6J4JX86_9PSEU</name>
<evidence type="ECO:0000256" key="1">
    <source>
        <dbReference type="SAM" id="MobiDB-lite"/>
    </source>
</evidence>
<gene>
    <name evidence="2" type="ORF">AVDCRST_MAG54-4357</name>
</gene>
<organism evidence="2">
    <name type="scientific">uncultured Actinomycetospora sp</name>
    <dbReference type="NCBI Taxonomy" id="1135996"/>
    <lineage>
        <taxon>Bacteria</taxon>
        <taxon>Bacillati</taxon>
        <taxon>Actinomycetota</taxon>
        <taxon>Actinomycetes</taxon>
        <taxon>Pseudonocardiales</taxon>
        <taxon>Pseudonocardiaceae</taxon>
        <taxon>Actinomycetospora</taxon>
        <taxon>environmental samples</taxon>
    </lineage>
</organism>